<keyword evidence="4" id="KW-1185">Reference proteome</keyword>
<keyword evidence="2" id="KW-0472">Membrane</keyword>
<reference evidence="3 4" key="1">
    <citation type="submission" date="2020-08" db="EMBL/GenBank/DDBJ databases">
        <title>Genomic Encyclopedia of Type Strains, Phase IV (KMG-IV): sequencing the most valuable type-strain genomes for metagenomic binning, comparative biology and taxonomic classification.</title>
        <authorList>
            <person name="Goeker M."/>
        </authorList>
    </citation>
    <scope>NUCLEOTIDE SEQUENCE [LARGE SCALE GENOMIC DNA]</scope>
    <source>
        <strain evidence="3 4">DSM 45385</strain>
    </source>
</reference>
<feature type="transmembrane region" description="Helical" evidence="2">
    <location>
        <begin position="21"/>
        <end position="44"/>
    </location>
</feature>
<evidence type="ECO:0000256" key="2">
    <source>
        <dbReference type="SAM" id="Phobius"/>
    </source>
</evidence>
<protein>
    <submittedName>
        <fullName evidence="3">Uncharacterized protein</fullName>
    </submittedName>
</protein>
<evidence type="ECO:0000256" key="1">
    <source>
        <dbReference type="SAM" id="MobiDB-lite"/>
    </source>
</evidence>
<keyword evidence="2" id="KW-0812">Transmembrane</keyword>
<feature type="transmembrane region" description="Helical" evidence="2">
    <location>
        <begin position="50"/>
        <end position="73"/>
    </location>
</feature>
<evidence type="ECO:0000313" key="3">
    <source>
        <dbReference type="EMBL" id="MBB5084012.1"/>
    </source>
</evidence>
<dbReference type="RefSeq" id="WP_184973593.1">
    <property type="nucleotide sequence ID" value="NZ_JACHIN010000020.1"/>
</dbReference>
<feature type="region of interest" description="Disordered" evidence="1">
    <location>
        <begin position="75"/>
        <end position="94"/>
    </location>
</feature>
<organism evidence="3 4">
    <name type="scientific">Nonomuraea endophytica</name>
    <dbReference type="NCBI Taxonomy" id="714136"/>
    <lineage>
        <taxon>Bacteria</taxon>
        <taxon>Bacillati</taxon>
        <taxon>Actinomycetota</taxon>
        <taxon>Actinomycetes</taxon>
        <taxon>Streptosporangiales</taxon>
        <taxon>Streptosporangiaceae</taxon>
        <taxon>Nonomuraea</taxon>
    </lineage>
</organism>
<name>A0A7W8EMJ1_9ACTN</name>
<dbReference type="AlphaFoldDB" id="A0A7W8EMJ1"/>
<comment type="caution">
    <text evidence="3">The sequence shown here is derived from an EMBL/GenBank/DDBJ whole genome shotgun (WGS) entry which is preliminary data.</text>
</comment>
<gene>
    <name evidence="3" type="ORF">HNR40_009520</name>
</gene>
<dbReference type="EMBL" id="JACHIN010000020">
    <property type="protein sequence ID" value="MBB5084012.1"/>
    <property type="molecule type" value="Genomic_DNA"/>
</dbReference>
<proteinExistence type="predicted"/>
<evidence type="ECO:0000313" key="4">
    <source>
        <dbReference type="Proteomes" id="UP000568380"/>
    </source>
</evidence>
<sequence length="94" mass="9768">MHNAHTGNRDPADAVGFVETLGVLARGMAAACGGLLVISLAGLSSNPASLQILMTVLMGLLLVLVITTVEGGFTNHRAGRRAPRFDSGPLCDRR</sequence>
<accession>A0A7W8EMJ1</accession>
<dbReference type="Proteomes" id="UP000568380">
    <property type="component" value="Unassembled WGS sequence"/>
</dbReference>
<keyword evidence="2" id="KW-1133">Transmembrane helix</keyword>